<dbReference type="Proteomes" id="UP000218615">
    <property type="component" value="Unassembled WGS sequence"/>
</dbReference>
<reference evidence="2" key="1">
    <citation type="submission" date="2017-06" db="EMBL/GenBank/DDBJ databases">
        <authorList>
            <person name="Cremers G."/>
        </authorList>
    </citation>
    <scope>NUCLEOTIDE SEQUENCE [LARGE SCALE GENOMIC DNA]</scope>
</reference>
<accession>A0A284VTS9</accession>
<evidence type="ECO:0000313" key="2">
    <source>
        <dbReference type="Proteomes" id="UP000218615"/>
    </source>
</evidence>
<proteinExistence type="predicted"/>
<protein>
    <submittedName>
        <fullName evidence="1">Uncharacterized protein</fullName>
    </submittedName>
</protein>
<sequence>MNTLNAVFIIKLSVIIKDDTLFNGVREEGRLPVAEMLLRKVPSPSGPRTHSSA</sequence>
<dbReference type="AlphaFoldDB" id="A0A284VTS9"/>
<dbReference type="EMBL" id="FZMP01000232">
    <property type="protein sequence ID" value="SNQ62705.1"/>
    <property type="molecule type" value="Genomic_DNA"/>
</dbReference>
<evidence type="ECO:0000313" key="1">
    <source>
        <dbReference type="EMBL" id="SNQ62705.1"/>
    </source>
</evidence>
<keyword evidence="2" id="KW-1185">Reference proteome</keyword>
<organism evidence="1 2">
    <name type="scientific">Candidatus Methanoperedens nitratireducens</name>
    <dbReference type="NCBI Taxonomy" id="1392998"/>
    <lineage>
        <taxon>Archaea</taxon>
        <taxon>Methanobacteriati</taxon>
        <taxon>Methanobacteriota</taxon>
        <taxon>Stenosarchaea group</taxon>
        <taxon>Methanomicrobia</taxon>
        <taxon>Methanosarcinales</taxon>
        <taxon>ANME-2 cluster</taxon>
        <taxon>Candidatus Methanoperedentaceae</taxon>
        <taxon>Candidatus Methanoperedens</taxon>
    </lineage>
</organism>
<name>A0A284VTS9_9EURY</name>
<gene>
    <name evidence="1" type="ORF">MNV_820010</name>
</gene>